<evidence type="ECO:0000313" key="3">
    <source>
        <dbReference type="Proteomes" id="UP000228934"/>
    </source>
</evidence>
<gene>
    <name evidence="2" type="ORF">AB205_0176440</name>
</gene>
<dbReference type="Pfam" id="PF10300">
    <property type="entry name" value="Iml2-TPR_39"/>
    <property type="match status" value="1"/>
</dbReference>
<dbReference type="InterPro" id="IPR019412">
    <property type="entry name" value="IML2/TPR_39"/>
</dbReference>
<sequence>MLSLLPSRILRLLEFIGFSGNRELVKIILKKQRHLLNPTLRSSQMDL</sequence>
<dbReference type="AlphaFoldDB" id="A0A2G9RU38"/>
<reference evidence="3" key="1">
    <citation type="journal article" date="2017" name="Nat. Commun.">
        <title>The North American bullfrog draft genome provides insight into hormonal regulation of long noncoding RNA.</title>
        <authorList>
            <person name="Hammond S.A."/>
            <person name="Warren R.L."/>
            <person name="Vandervalk B.P."/>
            <person name="Kucuk E."/>
            <person name="Khan H."/>
            <person name="Gibb E.A."/>
            <person name="Pandoh P."/>
            <person name="Kirk H."/>
            <person name="Zhao Y."/>
            <person name="Jones M."/>
            <person name="Mungall A.J."/>
            <person name="Coope R."/>
            <person name="Pleasance S."/>
            <person name="Moore R.A."/>
            <person name="Holt R.A."/>
            <person name="Round J.M."/>
            <person name="Ohora S."/>
            <person name="Walle B.V."/>
            <person name="Veldhoen N."/>
            <person name="Helbing C.C."/>
            <person name="Birol I."/>
        </authorList>
    </citation>
    <scope>NUCLEOTIDE SEQUENCE [LARGE SCALE GENOMIC DNA]</scope>
</reference>
<organism evidence="2 3">
    <name type="scientific">Aquarana catesbeiana</name>
    <name type="common">American bullfrog</name>
    <name type="synonym">Rana catesbeiana</name>
    <dbReference type="NCBI Taxonomy" id="8400"/>
    <lineage>
        <taxon>Eukaryota</taxon>
        <taxon>Metazoa</taxon>
        <taxon>Chordata</taxon>
        <taxon>Craniata</taxon>
        <taxon>Vertebrata</taxon>
        <taxon>Euteleostomi</taxon>
        <taxon>Amphibia</taxon>
        <taxon>Batrachia</taxon>
        <taxon>Anura</taxon>
        <taxon>Neobatrachia</taxon>
        <taxon>Ranoidea</taxon>
        <taxon>Ranidae</taxon>
        <taxon>Aquarana</taxon>
    </lineage>
</organism>
<evidence type="ECO:0000256" key="1">
    <source>
        <dbReference type="ARBA" id="ARBA00022803"/>
    </source>
</evidence>
<dbReference type="EMBL" id="KV933315">
    <property type="protein sequence ID" value="PIO31419.1"/>
    <property type="molecule type" value="Genomic_DNA"/>
</dbReference>
<protein>
    <submittedName>
        <fullName evidence="2">Uncharacterized protein</fullName>
    </submittedName>
</protein>
<name>A0A2G9RU38_AQUCT</name>
<keyword evidence="3" id="KW-1185">Reference proteome</keyword>
<keyword evidence="1" id="KW-0802">TPR repeat</keyword>
<accession>A0A2G9RU38</accession>
<evidence type="ECO:0000313" key="2">
    <source>
        <dbReference type="EMBL" id="PIO31419.1"/>
    </source>
</evidence>
<dbReference type="Proteomes" id="UP000228934">
    <property type="component" value="Unassembled WGS sequence"/>
</dbReference>
<proteinExistence type="predicted"/>